<proteinExistence type="predicted"/>
<name>A0A9N9EZZ3_9GLOM</name>
<dbReference type="OrthoDB" id="2411530at2759"/>
<organism evidence="1 2">
    <name type="scientific">Funneliformis caledonium</name>
    <dbReference type="NCBI Taxonomy" id="1117310"/>
    <lineage>
        <taxon>Eukaryota</taxon>
        <taxon>Fungi</taxon>
        <taxon>Fungi incertae sedis</taxon>
        <taxon>Mucoromycota</taxon>
        <taxon>Glomeromycotina</taxon>
        <taxon>Glomeromycetes</taxon>
        <taxon>Glomerales</taxon>
        <taxon>Glomeraceae</taxon>
        <taxon>Funneliformis</taxon>
    </lineage>
</organism>
<accession>A0A9N9EZZ3</accession>
<evidence type="ECO:0000313" key="2">
    <source>
        <dbReference type="Proteomes" id="UP000789570"/>
    </source>
</evidence>
<gene>
    <name evidence="1" type="ORF">FCALED_LOCUS3711</name>
</gene>
<dbReference type="AlphaFoldDB" id="A0A9N9EZZ3"/>
<comment type="caution">
    <text evidence="1">The sequence shown here is derived from an EMBL/GenBank/DDBJ whole genome shotgun (WGS) entry which is preliminary data.</text>
</comment>
<dbReference type="Proteomes" id="UP000789570">
    <property type="component" value="Unassembled WGS sequence"/>
</dbReference>
<keyword evidence="2" id="KW-1185">Reference proteome</keyword>
<protein>
    <submittedName>
        <fullName evidence="1">7685_t:CDS:1</fullName>
    </submittedName>
</protein>
<sequence>MNYFLSTAHAICGIYSPIRTIAAQNCTIPPFDVDCQFYDGDDVIYSCNDSLSSPQIFKEDAYPGYFGYFMNKNNLKYARHTTNGDQIIKIKLFSNTSNDLISIYIVDSENNPLKSPDYKIYTKTFQFLDFMKELFANNKYRIANNQLSFIGLTRNQKKIIKPSFSSTLGVNPSYKTEHRIISKFQSTPLPTKPSTGYYSEIEISVTSFHMQVETEKRIRTLLSVDAIRPWGGIQFYYCGYSHRIYNKFKNTMPVLPLINSPSLMTELNSSSPNVKELHDRLISLEIFLKEYVVDVRFLEKSEKMDQIKYGDDK</sequence>
<dbReference type="EMBL" id="CAJVPQ010000668">
    <property type="protein sequence ID" value="CAG8501146.1"/>
    <property type="molecule type" value="Genomic_DNA"/>
</dbReference>
<reference evidence="1" key="1">
    <citation type="submission" date="2021-06" db="EMBL/GenBank/DDBJ databases">
        <authorList>
            <person name="Kallberg Y."/>
            <person name="Tangrot J."/>
            <person name="Rosling A."/>
        </authorList>
    </citation>
    <scope>NUCLEOTIDE SEQUENCE</scope>
    <source>
        <strain evidence="1">UK204</strain>
    </source>
</reference>
<evidence type="ECO:0000313" key="1">
    <source>
        <dbReference type="EMBL" id="CAG8501146.1"/>
    </source>
</evidence>